<comment type="caution">
    <text evidence="3">The sequence shown here is derived from an EMBL/GenBank/DDBJ whole genome shotgun (WGS) entry which is preliminary data.</text>
</comment>
<keyword evidence="2" id="KW-0472">Membrane</keyword>
<feature type="transmembrane region" description="Helical" evidence="2">
    <location>
        <begin position="249"/>
        <end position="267"/>
    </location>
</feature>
<keyword evidence="4" id="KW-1185">Reference proteome</keyword>
<evidence type="ECO:0000256" key="2">
    <source>
        <dbReference type="SAM" id="Phobius"/>
    </source>
</evidence>
<dbReference type="AlphaFoldDB" id="A0A3N0EEU0"/>
<dbReference type="RefSeq" id="WP_123199902.1">
    <property type="nucleotide sequence ID" value="NZ_RJMB01000003.1"/>
</dbReference>
<keyword evidence="2" id="KW-1133">Transmembrane helix</keyword>
<name>A0A3N0EEU0_9ACTN</name>
<dbReference type="Proteomes" id="UP000269198">
    <property type="component" value="Unassembled WGS sequence"/>
</dbReference>
<keyword evidence="2" id="KW-0812">Transmembrane</keyword>
<organism evidence="3 4">
    <name type="scientific">Halostreptopolyspora alba</name>
    <dbReference type="NCBI Taxonomy" id="2487137"/>
    <lineage>
        <taxon>Bacteria</taxon>
        <taxon>Bacillati</taxon>
        <taxon>Actinomycetota</taxon>
        <taxon>Actinomycetes</taxon>
        <taxon>Streptosporangiales</taxon>
        <taxon>Nocardiopsidaceae</taxon>
        <taxon>Halostreptopolyspora</taxon>
    </lineage>
</organism>
<feature type="compositionally biased region" description="Basic and acidic residues" evidence="1">
    <location>
        <begin position="158"/>
        <end position="172"/>
    </location>
</feature>
<evidence type="ECO:0008006" key="5">
    <source>
        <dbReference type="Google" id="ProtNLM"/>
    </source>
</evidence>
<feature type="region of interest" description="Disordered" evidence="1">
    <location>
        <begin position="81"/>
        <end position="132"/>
    </location>
</feature>
<protein>
    <recommendedName>
        <fullName evidence="5">DUF308 domain-containing protein</fullName>
    </recommendedName>
</protein>
<feature type="compositionally biased region" description="Basic and acidic residues" evidence="1">
    <location>
        <begin position="81"/>
        <end position="92"/>
    </location>
</feature>
<reference evidence="3 4" key="1">
    <citation type="submission" date="2018-11" db="EMBL/GenBank/DDBJ databases">
        <title>The genome draft of YIM 96095.</title>
        <authorList>
            <person name="Tang S.-K."/>
            <person name="Chunyu W.-X."/>
            <person name="Feng Y.-Z."/>
        </authorList>
    </citation>
    <scope>NUCLEOTIDE SEQUENCE [LARGE SCALE GENOMIC DNA]</scope>
    <source>
        <strain evidence="3 4">YIM 96095</strain>
    </source>
</reference>
<evidence type="ECO:0000313" key="4">
    <source>
        <dbReference type="Proteomes" id="UP000269198"/>
    </source>
</evidence>
<gene>
    <name evidence="3" type="ORF">EFW17_03960</name>
</gene>
<dbReference type="EMBL" id="RJMB01000003">
    <property type="protein sequence ID" value="RNL86375.1"/>
    <property type="molecule type" value="Genomic_DNA"/>
</dbReference>
<sequence length="282" mass="29859">MTQRRGNGLLADTYAPLVQLPRSRADLMLEALRRAGIAAYAAPLEGDVPGDVLEPAGAGEAPTDHLYVDAAERGAAEGVLREELPDVGERAIDGGGYESSEHAEQPDLATGSDTGQSERTSTREPTPEDDVWSDLVARFYERDTDSDVSWPDAENLSAEERRERGDGDRTGEETDTDVLDGDPGSRMVRPAREDGGAGDGADGEEHYIPPEPPPLPRGDLVSRLSWGGLFGGPLLLLGSMMIGVSLPGWLAFCAVAAFIAGFVVLVVRMSDHRPPGDGGAVV</sequence>
<accession>A0A3N0EEU0</accession>
<evidence type="ECO:0000256" key="1">
    <source>
        <dbReference type="SAM" id="MobiDB-lite"/>
    </source>
</evidence>
<feature type="region of interest" description="Disordered" evidence="1">
    <location>
        <begin position="144"/>
        <end position="216"/>
    </location>
</feature>
<dbReference type="OrthoDB" id="3824493at2"/>
<evidence type="ECO:0000313" key="3">
    <source>
        <dbReference type="EMBL" id="RNL86375.1"/>
    </source>
</evidence>
<proteinExistence type="predicted"/>